<dbReference type="Pfam" id="PF08613">
    <property type="entry name" value="Cyclin"/>
    <property type="match status" value="1"/>
</dbReference>
<dbReference type="InterPro" id="IPR036915">
    <property type="entry name" value="Cyclin-like_sf"/>
</dbReference>
<dbReference type="EMBL" id="QEAM01000078">
    <property type="protein sequence ID" value="TPX47408.1"/>
    <property type="molecule type" value="Genomic_DNA"/>
</dbReference>
<dbReference type="AlphaFoldDB" id="A0A507D809"/>
<dbReference type="PANTHER" id="PTHR15615">
    <property type="match status" value="1"/>
</dbReference>
<dbReference type="GO" id="GO:0016538">
    <property type="term" value="F:cyclin-dependent protein serine/threonine kinase regulator activity"/>
    <property type="evidence" value="ECO:0007669"/>
    <property type="project" value="TreeGrafter"/>
</dbReference>
<evidence type="ECO:0000256" key="1">
    <source>
        <dbReference type="SAM" id="MobiDB-lite"/>
    </source>
</evidence>
<dbReference type="SUPFAM" id="SSF47954">
    <property type="entry name" value="Cyclin-like"/>
    <property type="match status" value="1"/>
</dbReference>
<comment type="caution">
    <text evidence="2">The sequence shown here is derived from an EMBL/GenBank/DDBJ whole genome shotgun (WGS) entry which is preliminary data.</text>
</comment>
<feature type="compositionally biased region" description="Low complexity" evidence="1">
    <location>
        <begin position="261"/>
        <end position="274"/>
    </location>
</feature>
<dbReference type="OrthoDB" id="337735at2759"/>
<proteinExistence type="predicted"/>
<dbReference type="VEuPathDB" id="FungiDB:SeMB42_g06848"/>
<dbReference type="GO" id="GO:0000307">
    <property type="term" value="C:cyclin-dependent protein kinase holoenzyme complex"/>
    <property type="evidence" value="ECO:0007669"/>
    <property type="project" value="TreeGrafter"/>
</dbReference>
<dbReference type="PANTHER" id="PTHR15615:SF117">
    <property type="entry name" value="PHO85 CYCLIN PHO80"/>
    <property type="match status" value="1"/>
</dbReference>
<feature type="compositionally biased region" description="Polar residues" evidence="1">
    <location>
        <begin position="212"/>
        <end position="232"/>
    </location>
</feature>
<accession>A0A507D809</accession>
<gene>
    <name evidence="2" type="ORF">SeLEV6574_g02680</name>
</gene>
<dbReference type="GO" id="GO:0005634">
    <property type="term" value="C:nucleus"/>
    <property type="evidence" value="ECO:0007669"/>
    <property type="project" value="TreeGrafter"/>
</dbReference>
<dbReference type="CDD" id="cd20558">
    <property type="entry name" value="CYCLIN_ScPCL7-like"/>
    <property type="match status" value="1"/>
</dbReference>
<sequence length="287" mass="30878">MANTAAATIVATASATTNNVSPSPSITSAALPHSTAIPDNFANVDIQSLNHLVADVLTRLVLHNDQIPLTSSNLTRFHSRAPPAITIAEYLRRIVKYASVERICLLILLIYIDRVCERHRTFMISSLTVHRFVITAFTLASKALCDSYLTNTMYAKVGGLATKELNLLELEMCFLIEWNLTASAELLQQYYSRLVRQHPSYTRVPKSPTLSMVDNVASSNPATLSPTSTQVSLHGPPPLPPLTTAIDTSPSNASNSSGHDASSANNTSGNSAQAPGAVVLRSPLQVE</sequence>
<evidence type="ECO:0000313" key="3">
    <source>
        <dbReference type="Proteomes" id="UP000320475"/>
    </source>
</evidence>
<dbReference type="InterPro" id="IPR013922">
    <property type="entry name" value="Cyclin_PHO80-like"/>
</dbReference>
<protein>
    <recommendedName>
        <fullName evidence="4">Cyclin</fullName>
    </recommendedName>
</protein>
<name>A0A507D809_9FUNG</name>
<feature type="compositionally biased region" description="Polar residues" evidence="1">
    <location>
        <begin position="245"/>
        <end position="260"/>
    </location>
</feature>
<dbReference type="Gene3D" id="1.10.472.10">
    <property type="entry name" value="Cyclin-like"/>
    <property type="match status" value="1"/>
</dbReference>
<feature type="region of interest" description="Disordered" evidence="1">
    <location>
        <begin position="212"/>
        <end position="287"/>
    </location>
</feature>
<dbReference type="GO" id="GO:0019901">
    <property type="term" value="F:protein kinase binding"/>
    <property type="evidence" value="ECO:0007669"/>
    <property type="project" value="InterPro"/>
</dbReference>
<evidence type="ECO:0000313" key="2">
    <source>
        <dbReference type="EMBL" id="TPX47408.1"/>
    </source>
</evidence>
<reference evidence="2 3" key="1">
    <citation type="journal article" date="2019" name="Sci. Rep.">
        <title>Comparative genomics of chytrid fungi reveal insights into the obligate biotrophic and pathogenic lifestyle of Synchytrium endobioticum.</title>
        <authorList>
            <person name="van de Vossenberg B.T.L.H."/>
            <person name="Warris S."/>
            <person name="Nguyen H.D.T."/>
            <person name="van Gent-Pelzer M.P.E."/>
            <person name="Joly D.L."/>
            <person name="van de Geest H.C."/>
            <person name="Bonants P.J.M."/>
            <person name="Smith D.S."/>
            <person name="Levesque C.A."/>
            <person name="van der Lee T.A.J."/>
        </authorList>
    </citation>
    <scope>NUCLEOTIDE SEQUENCE [LARGE SCALE GENOMIC DNA]</scope>
    <source>
        <strain evidence="2 3">LEV6574</strain>
    </source>
</reference>
<evidence type="ECO:0008006" key="4">
    <source>
        <dbReference type="Google" id="ProtNLM"/>
    </source>
</evidence>
<dbReference type="Proteomes" id="UP000320475">
    <property type="component" value="Unassembled WGS sequence"/>
</dbReference>
<organism evidence="2 3">
    <name type="scientific">Synchytrium endobioticum</name>
    <dbReference type="NCBI Taxonomy" id="286115"/>
    <lineage>
        <taxon>Eukaryota</taxon>
        <taxon>Fungi</taxon>
        <taxon>Fungi incertae sedis</taxon>
        <taxon>Chytridiomycota</taxon>
        <taxon>Chytridiomycota incertae sedis</taxon>
        <taxon>Chytridiomycetes</taxon>
        <taxon>Synchytriales</taxon>
        <taxon>Synchytriaceae</taxon>
        <taxon>Synchytrium</taxon>
    </lineage>
</organism>